<keyword evidence="5" id="KW-0547">Nucleotide-binding</keyword>
<dbReference type="Gene3D" id="3.30.450.20">
    <property type="entry name" value="PAS domain"/>
    <property type="match status" value="2"/>
</dbReference>
<keyword evidence="7" id="KW-0067">ATP-binding</keyword>
<feature type="domain" description="Histidine kinase" evidence="9">
    <location>
        <begin position="427"/>
        <end position="639"/>
    </location>
</feature>
<proteinExistence type="predicted"/>
<dbReference type="STRING" id="869279.SE15_07730"/>
<evidence type="ECO:0000313" key="12">
    <source>
        <dbReference type="Proteomes" id="UP000050544"/>
    </source>
</evidence>
<evidence type="ECO:0000259" key="9">
    <source>
        <dbReference type="PROSITE" id="PS50109"/>
    </source>
</evidence>
<dbReference type="SUPFAM" id="SSF55874">
    <property type="entry name" value="ATPase domain of HSP90 chaperone/DNA topoisomerase II/histidine kinase"/>
    <property type="match status" value="1"/>
</dbReference>
<accession>A0A0P6Y1Z9</accession>
<dbReference type="RefSeq" id="WP_054521540.1">
    <property type="nucleotide sequence ID" value="NZ_LGKO01000004.1"/>
</dbReference>
<dbReference type="InterPro" id="IPR000014">
    <property type="entry name" value="PAS"/>
</dbReference>
<dbReference type="CDD" id="cd00075">
    <property type="entry name" value="HATPase"/>
    <property type="match status" value="1"/>
</dbReference>
<evidence type="ECO:0000256" key="2">
    <source>
        <dbReference type="ARBA" id="ARBA00012438"/>
    </source>
</evidence>
<dbReference type="SMART" id="SM00388">
    <property type="entry name" value="HisKA"/>
    <property type="match status" value="1"/>
</dbReference>
<evidence type="ECO:0000256" key="6">
    <source>
        <dbReference type="ARBA" id="ARBA00022777"/>
    </source>
</evidence>
<dbReference type="PROSITE" id="PS50112">
    <property type="entry name" value="PAS"/>
    <property type="match status" value="2"/>
</dbReference>
<evidence type="ECO:0000256" key="4">
    <source>
        <dbReference type="ARBA" id="ARBA00022679"/>
    </source>
</evidence>
<evidence type="ECO:0000256" key="8">
    <source>
        <dbReference type="ARBA" id="ARBA00023012"/>
    </source>
</evidence>
<keyword evidence="12" id="KW-1185">Reference proteome</keyword>
<dbReference type="EC" id="2.7.13.3" evidence="2"/>
<dbReference type="CDD" id="cd00082">
    <property type="entry name" value="HisKA"/>
    <property type="match status" value="1"/>
</dbReference>
<dbReference type="InterPro" id="IPR005467">
    <property type="entry name" value="His_kinase_dom"/>
</dbReference>
<organism evidence="11 12">
    <name type="scientific">Thermanaerothrix daxensis</name>
    <dbReference type="NCBI Taxonomy" id="869279"/>
    <lineage>
        <taxon>Bacteria</taxon>
        <taxon>Bacillati</taxon>
        <taxon>Chloroflexota</taxon>
        <taxon>Anaerolineae</taxon>
        <taxon>Anaerolineales</taxon>
        <taxon>Anaerolineaceae</taxon>
        <taxon>Thermanaerothrix</taxon>
    </lineage>
</organism>
<comment type="catalytic activity">
    <reaction evidence="1">
        <text>ATP + protein L-histidine = ADP + protein N-phospho-L-histidine.</text>
        <dbReference type="EC" id="2.7.13.3"/>
    </reaction>
</comment>
<dbReference type="NCBIfam" id="TIGR00229">
    <property type="entry name" value="sensory_box"/>
    <property type="match status" value="1"/>
</dbReference>
<dbReference type="PANTHER" id="PTHR43065:SF10">
    <property type="entry name" value="PEROXIDE STRESS-ACTIVATED HISTIDINE KINASE MAK3"/>
    <property type="match status" value="1"/>
</dbReference>
<dbReference type="GO" id="GO:0005524">
    <property type="term" value="F:ATP binding"/>
    <property type="evidence" value="ECO:0007669"/>
    <property type="project" value="UniProtKB-KW"/>
</dbReference>
<dbReference type="InterPro" id="IPR004358">
    <property type="entry name" value="Sig_transdc_His_kin-like_C"/>
</dbReference>
<sequence length="643" mass="72410">MTFYSIGRNTKNNLFRSLVLLLDLCNEPVLLFDTRQNRILYATPRFCELSGYYLSELVKRAPDDILGGENITEFVEGSDRDLVLHSKSGNVISVVGRWMPLGLPEPWAVLRLTPGEDPSAMMQRWWLQVLESLGNLPRLFRQPTLEQAVWEALSAFARLFRVAYVGVYQAESRFPALRRMAWMGNEALFPETLPTTDLIRLAVGTIWVPGKRITTEVHRLARMQNLSYVVSAPIGYEQAMVGLLIVADWEKTPPPFLLEVTMLMASYIDLLIQHYLRNESMQIEKAIYERQNLIRTAIVENSHEGILILDTALLVEDLNATAEMMLGYARNEVVGHTVENILISPDRVMPALISASQGKSFPSLPGVTLHRRNGQSFPADLKILPVEREGEVQAVVVLINDISENEQIRAQTRQLEQRAFLGEFMGVFAHEVLNPLNGISTGLELLAARLGEDSPHRDLISRMEADCHRLGHQMEALKSLSKPYEPKQEPVDVGEVVSRLVERWRPRMARLKITSIVQVDENVPRVLGDWRALEQVFMNLISNAMDAMSQEGGVLSVRVKRNYSETLRPQVEITISDNGPGIPEEIRERIFQPFVTTKPHGTGLGLPITKRIITAHHGTIKVNSFPGGTVFHVFLPAIPEDEG</sequence>
<keyword evidence="3" id="KW-0597">Phosphoprotein</keyword>
<dbReference type="AlphaFoldDB" id="A0A0P6Y1Z9"/>
<dbReference type="SMART" id="SM00091">
    <property type="entry name" value="PAS"/>
    <property type="match status" value="2"/>
</dbReference>
<dbReference type="Gene3D" id="1.10.287.130">
    <property type="match status" value="1"/>
</dbReference>
<dbReference type="InterPro" id="IPR003594">
    <property type="entry name" value="HATPase_dom"/>
</dbReference>
<dbReference type="SUPFAM" id="SSF47384">
    <property type="entry name" value="Homodimeric domain of signal transducing histidine kinase"/>
    <property type="match status" value="1"/>
</dbReference>
<keyword evidence="8" id="KW-0902">Two-component regulatory system</keyword>
<gene>
    <name evidence="11" type="ORF">SE15_07730</name>
</gene>
<evidence type="ECO:0000313" key="11">
    <source>
        <dbReference type="EMBL" id="KPL83145.1"/>
    </source>
</evidence>
<evidence type="ECO:0000256" key="3">
    <source>
        <dbReference type="ARBA" id="ARBA00022553"/>
    </source>
</evidence>
<reference evidence="11 12" key="1">
    <citation type="submission" date="2015-07" db="EMBL/GenBank/DDBJ databases">
        <title>Whole genome sequence of Thermanaerothrix daxensis DSM 23592.</title>
        <authorList>
            <person name="Hemp J."/>
            <person name="Ward L.M."/>
            <person name="Pace L.A."/>
            <person name="Fischer W.W."/>
        </authorList>
    </citation>
    <scope>NUCLEOTIDE SEQUENCE [LARGE SCALE GENOMIC DNA]</scope>
    <source>
        <strain evidence="11 12">GNS-1</strain>
    </source>
</reference>
<dbReference type="OrthoDB" id="9784397at2"/>
<dbReference type="PANTHER" id="PTHR43065">
    <property type="entry name" value="SENSOR HISTIDINE KINASE"/>
    <property type="match status" value="1"/>
</dbReference>
<dbReference type="Gene3D" id="3.30.565.10">
    <property type="entry name" value="Histidine kinase-like ATPase, C-terminal domain"/>
    <property type="match status" value="1"/>
</dbReference>
<dbReference type="InterPro" id="IPR013656">
    <property type="entry name" value="PAS_4"/>
</dbReference>
<dbReference type="Proteomes" id="UP000050544">
    <property type="component" value="Unassembled WGS sequence"/>
</dbReference>
<dbReference type="Pfam" id="PF08448">
    <property type="entry name" value="PAS_4"/>
    <property type="match status" value="1"/>
</dbReference>
<dbReference type="PRINTS" id="PR00344">
    <property type="entry name" value="BCTRLSENSOR"/>
</dbReference>
<dbReference type="InterPro" id="IPR036097">
    <property type="entry name" value="HisK_dim/P_sf"/>
</dbReference>
<dbReference type="SMART" id="SM00387">
    <property type="entry name" value="HATPase_c"/>
    <property type="match status" value="1"/>
</dbReference>
<dbReference type="GO" id="GO:0000155">
    <property type="term" value="F:phosphorelay sensor kinase activity"/>
    <property type="evidence" value="ECO:0007669"/>
    <property type="project" value="InterPro"/>
</dbReference>
<dbReference type="InterPro" id="IPR036890">
    <property type="entry name" value="HATPase_C_sf"/>
</dbReference>
<feature type="domain" description="PAS" evidence="10">
    <location>
        <begin position="14"/>
        <end position="83"/>
    </location>
</feature>
<dbReference type="SUPFAM" id="SSF55785">
    <property type="entry name" value="PYP-like sensor domain (PAS domain)"/>
    <property type="match status" value="2"/>
</dbReference>
<dbReference type="InterPro" id="IPR035965">
    <property type="entry name" value="PAS-like_dom_sf"/>
</dbReference>
<dbReference type="EMBL" id="LGKO01000004">
    <property type="protein sequence ID" value="KPL83145.1"/>
    <property type="molecule type" value="Genomic_DNA"/>
</dbReference>
<comment type="caution">
    <text evidence="11">The sequence shown here is derived from an EMBL/GenBank/DDBJ whole genome shotgun (WGS) entry which is preliminary data.</text>
</comment>
<dbReference type="Pfam" id="PF13188">
    <property type="entry name" value="PAS_8"/>
    <property type="match status" value="1"/>
</dbReference>
<dbReference type="Pfam" id="PF02518">
    <property type="entry name" value="HATPase_c"/>
    <property type="match status" value="1"/>
</dbReference>
<evidence type="ECO:0000259" key="10">
    <source>
        <dbReference type="PROSITE" id="PS50112"/>
    </source>
</evidence>
<evidence type="ECO:0000256" key="1">
    <source>
        <dbReference type="ARBA" id="ARBA00000085"/>
    </source>
</evidence>
<protein>
    <recommendedName>
        <fullName evidence="2">histidine kinase</fullName>
        <ecNumber evidence="2">2.7.13.3</ecNumber>
    </recommendedName>
</protein>
<keyword evidence="4" id="KW-0808">Transferase</keyword>
<evidence type="ECO:0000256" key="7">
    <source>
        <dbReference type="ARBA" id="ARBA00022840"/>
    </source>
</evidence>
<feature type="domain" description="PAS" evidence="10">
    <location>
        <begin position="298"/>
        <end position="346"/>
    </location>
</feature>
<dbReference type="PROSITE" id="PS50109">
    <property type="entry name" value="HIS_KIN"/>
    <property type="match status" value="1"/>
</dbReference>
<dbReference type="Pfam" id="PF00512">
    <property type="entry name" value="HisKA"/>
    <property type="match status" value="1"/>
</dbReference>
<evidence type="ECO:0000256" key="5">
    <source>
        <dbReference type="ARBA" id="ARBA00022741"/>
    </source>
</evidence>
<dbReference type="CDD" id="cd00130">
    <property type="entry name" value="PAS"/>
    <property type="match status" value="1"/>
</dbReference>
<keyword evidence="6" id="KW-0418">Kinase</keyword>
<dbReference type="InterPro" id="IPR003661">
    <property type="entry name" value="HisK_dim/P_dom"/>
</dbReference>
<name>A0A0P6Y1Z9_9CHLR</name>